<accession>A0A9N9G959</accession>
<proteinExistence type="predicted"/>
<dbReference type="Proteomes" id="UP000789739">
    <property type="component" value="Unassembled WGS sequence"/>
</dbReference>
<evidence type="ECO:0000313" key="5">
    <source>
        <dbReference type="Proteomes" id="UP000789739"/>
    </source>
</evidence>
<dbReference type="CDD" id="cd03784">
    <property type="entry name" value="GT1_Gtf-like"/>
    <property type="match status" value="1"/>
</dbReference>
<keyword evidence="2" id="KW-0808">Transferase</keyword>
<evidence type="ECO:0000313" key="4">
    <source>
        <dbReference type="EMBL" id="CAG8585804.1"/>
    </source>
</evidence>
<dbReference type="Pfam" id="PF00201">
    <property type="entry name" value="UDPGT"/>
    <property type="match status" value="1"/>
</dbReference>
<keyword evidence="3" id="KW-0472">Membrane</keyword>
<dbReference type="SUPFAM" id="SSF53756">
    <property type="entry name" value="UDP-Glycosyltransferase/glycogen phosphorylase"/>
    <property type="match status" value="1"/>
</dbReference>
<dbReference type="AlphaFoldDB" id="A0A9N9G959"/>
<reference evidence="4" key="1">
    <citation type="submission" date="2021-06" db="EMBL/GenBank/DDBJ databases">
        <authorList>
            <person name="Kallberg Y."/>
            <person name="Tangrot J."/>
            <person name="Rosling A."/>
        </authorList>
    </citation>
    <scope>NUCLEOTIDE SEQUENCE</scope>
    <source>
        <strain evidence="4">BR232B</strain>
    </source>
</reference>
<name>A0A9N9G959_9GLOM</name>
<keyword evidence="3" id="KW-1133">Transmembrane helix</keyword>
<dbReference type="OrthoDB" id="5835829at2759"/>
<evidence type="ECO:0000256" key="2">
    <source>
        <dbReference type="ARBA" id="ARBA00022679"/>
    </source>
</evidence>
<keyword evidence="5" id="KW-1185">Reference proteome</keyword>
<evidence type="ECO:0000256" key="1">
    <source>
        <dbReference type="ARBA" id="ARBA00022676"/>
    </source>
</evidence>
<comment type="caution">
    <text evidence="4">The sequence shown here is derived from an EMBL/GenBank/DDBJ whole genome shotgun (WGS) entry which is preliminary data.</text>
</comment>
<feature type="transmembrane region" description="Helical" evidence="3">
    <location>
        <begin position="517"/>
        <end position="539"/>
    </location>
</feature>
<gene>
    <name evidence="4" type="ORF">PBRASI_LOCUS6861</name>
</gene>
<sequence>AVFTQLGIGFNNSVAQKRTIDIEFADVPVDAIEQPQRNIIVCSLLGELKPTLDIMKILIQHGHNVSLVAQGEMSQILVEYPKIHRYPLGFIIDSRSPNYRDMYLEKYSLQHAIRERQVAYDVYTNAYRTYTKVAVERAIDLFVCDANSHDACVDAAWTMKKPVVMIGSSLESASDTRVPYKPEFTFGCDVSMEHSPFFERLWCSMIMPARIMYAMYPLMKTINEQRRELGIEPVSDRHERTRNVLFLANTFFGFEVAQPLSPMYREVGPIMSDKYPDLDTPLREFLLTHEKTVYISLGSRAYLSQKNNGIILQSILESINAKIFDGVIWSFGQTTLDDFPPTIILPSSNSVVNVSQVLHAHPHIMVTKGLSQQFATLNHSHIRVFLTNGGTESIYEGLYTATPMLTLPILPSDSANTQRLLNHRNLAHTLSKDSLTVAEITRKINILLTDPSIRANAKRMQFLSSINGKRKRYAAELIEYVLFSAAQSSMNDEIKTNVFPEWETPDRRMGWIKGSNLDVVTFVGGLMLSVIVMITYALWNFVDIVEKISTLVVSKRTKTVAIGGCKRK</sequence>
<dbReference type="InterPro" id="IPR002213">
    <property type="entry name" value="UDP_glucos_trans"/>
</dbReference>
<dbReference type="EMBL" id="CAJVPI010000969">
    <property type="protein sequence ID" value="CAG8585804.1"/>
    <property type="molecule type" value="Genomic_DNA"/>
</dbReference>
<evidence type="ECO:0000256" key="3">
    <source>
        <dbReference type="SAM" id="Phobius"/>
    </source>
</evidence>
<keyword evidence="3" id="KW-0812">Transmembrane</keyword>
<dbReference type="PANTHER" id="PTHR48043">
    <property type="entry name" value="EG:EG0003.4 PROTEIN-RELATED"/>
    <property type="match status" value="1"/>
</dbReference>
<dbReference type="GO" id="GO:0008194">
    <property type="term" value="F:UDP-glycosyltransferase activity"/>
    <property type="evidence" value="ECO:0007669"/>
    <property type="project" value="InterPro"/>
</dbReference>
<organism evidence="4 5">
    <name type="scientific">Paraglomus brasilianum</name>
    <dbReference type="NCBI Taxonomy" id="144538"/>
    <lineage>
        <taxon>Eukaryota</taxon>
        <taxon>Fungi</taxon>
        <taxon>Fungi incertae sedis</taxon>
        <taxon>Mucoromycota</taxon>
        <taxon>Glomeromycotina</taxon>
        <taxon>Glomeromycetes</taxon>
        <taxon>Paraglomerales</taxon>
        <taxon>Paraglomeraceae</taxon>
        <taxon>Paraglomus</taxon>
    </lineage>
</organism>
<protein>
    <submittedName>
        <fullName evidence="4">9486_t:CDS:1</fullName>
    </submittedName>
</protein>
<feature type="non-terminal residue" evidence="4">
    <location>
        <position position="568"/>
    </location>
</feature>
<dbReference type="Gene3D" id="3.40.50.2000">
    <property type="entry name" value="Glycogen Phosphorylase B"/>
    <property type="match status" value="2"/>
</dbReference>
<dbReference type="PANTHER" id="PTHR48043:SF145">
    <property type="entry name" value="FI06409P-RELATED"/>
    <property type="match status" value="1"/>
</dbReference>
<keyword evidence="1" id="KW-0328">Glycosyltransferase</keyword>
<dbReference type="InterPro" id="IPR050271">
    <property type="entry name" value="UDP-glycosyltransferase"/>
</dbReference>